<proteinExistence type="predicted"/>
<name>A0A376CKC8_9CORY</name>
<reference evidence="1 2" key="1">
    <citation type="submission" date="2018-06" db="EMBL/GenBank/DDBJ databases">
        <authorList>
            <consortium name="Pathogen Informatics"/>
            <person name="Doyle S."/>
        </authorList>
    </citation>
    <scope>NUCLEOTIDE SEQUENCE [LARGE SCALE GENOMIC DNA]</scope>
    <source>
        <strain evidence="1 2">NCTC11862</strain>
    </source>
</reference>
<keyword evidence="2" id="KW-1185">Reference proteome</keyword>
<dbReference type="EMBL" id="UFXQ01000001">
    <property type="protein sequence ID" value="STC68951.1"/>
    <property type="molecule type" value="Genomic_DNA"/>
</dbReference>
<dbReference type="AlphaFoldDB" id="A0A376CKC8"/>
<gene>
    <name evidence="1" type="ORF">NCTC11862_00727</name>
</gene>
<dbReference type="STRING" id="35756.GCA_001044155_00676"/>
<organism evidence="1 2">
    <name type="scientific">Corynebacterium pilosum</name>
    <dbReference type="NCBI Taxonomy" id="35756"/>
    <lineage>
        <taxon>Bacteria</taxon>
        <taxon>Bacillati</taxon>
        <taxon>Actinomycetota</taxon>
        <taxon>Actinomycetes</taxon>
        <taxon>Mycobacteriales</taxon>
        <taxon>Corynebacteriaceae</taxon>
        <taxon>Corynebacterium</taxon>
    </lineage>
</organism>
<dbReference type="Proteomes" id="UP000254467">
    <property type="component" value="Unassembled WGS sequence"/>
</dbReference>
<evidence type="ECO:0000313" key="1">
    <source>
        <dbReference type="EMBL" id="STC68951.1"/>
    </source>
</evidence>
<sequence length="357" mass="38614">MPDNRFMRVTVLTTVPSSNAPATDVQATVARLIDEFADAGLVVTGPDIRSTHPLARLVTRAACVYELYRDDHYTPLQLSEFAHLASLGPTVVQVGNGPVRSVDGENLQAPGNDVKVPVAEDAVRRRLSSLSAMRGLGHDVPPVLGRAEARLRALPELEAMMRAQALVGQVAALVMAGRAPESDDLVSVGRGLMGTRERDFLREVGRRVAAGGFEVSDGLYREAQVHLTAVAAAEALGWVLGRVLVDDARVIPARMDPEAWVMGAPGGGSGELRGMEEILDAFDLAHVVHHAEPEWMAREGRRIARGWNRALGWALWPGSQWGAERKGDLRCKFTGNCYLCCDQPKRRKLSGVGITLP</sequence>
<accession>A0A376CKC8</accession>
<protein>
    <submittedName>
        <fullName evidence="1">Uncharacterized protein</fullName>
    </submittedName>
</protein>
<evidence type="ECO:0000313" key="2">
    <source>
        <dbReference type="Proteomes" id="UP000254467"/>
    </source>
</evidence>